<dbReference type="EC" id="3.2.1.21" evidence="5"/>
<keyword evidence="16" id="KW-1185">Reference proteome</keyword>
<dbReference type="PhylomeDB" id="B0Y9P7"/>
<comment type="pathway">
    <text evidence="3">Glycan metabolism; cellulose degradation.</text>
</comment>
<dbReference type="AlphaFoldDB" id="B0Y9P7"/>
<dbReference type="Gene3D" id="3.20.20.300">
    <property type="entry name" value="Glycoside hydrolase, family 3, N-terminal domain"/>
    <property type="match status" value="1"/>
</dbReference>
<dbReference type="PANTHER" id="PTHR42715:SF12">
    <property type="entry name" value="BETA-GLUCOSIDASE G-RELATED"/>
    <property type="match status" value="1"/>
</dbReference>
<evidence type="ECO:0000256" key="12">
    <source>
        <dbReference type="ARBA" id="ARBA00023295"/>
    </source>
</evidence>
<evidence type="ECO:0000256" key="4">
    <source>
        <dbReference type="ARBA" id="ARBA00005336"/>
    </source>
</evidence>
<dbReference type="PANTHER" id="PTHR42715">
    <property type="entry name" value="BETA-GLUCOSIDASE"/>
    <property type="match status" value="1"/>
</dbReference>
<dbReference type="InterPro" id="IPR017853">
    <property type="entry name" value="GH"/>
</dbReference>
<dbReference type="GO" id="GO:0008422">
    <property type="term" value="F:beta-glucosidase activity"/>
    <property type="evidence" value="ECO:0007669"/>
    <property type="project" value="UniProtKB-EC"/>
</dbReference>
<keyword evidence="9" id="KW-0136">Cellulose degradation</keyword>
<organism evidence="15 16">
    <name type="scientific">Aspergillus fumigatus (strain CBS 144.89 / FGSC A1163 / CEA10)</name>
    <name type="common">Neosartorya fumigata</name>
    <dbReference type="NCBI Taxonomy" id="451804"/>
    <lineage>
        <taxon>Eukaryota</taxon>
        <taxon>Fungi</taxon>
        <taxon>Dikarya</taxon>
        <taxon>Ascomycota</taxon>
        <taxon>Pezizomycotina</taxon>
        <taxon>Eurotiomycetes</taxon>
        <taxon>Eurotiomycetidae</taxon>
        <taxon>Eurotiales</taxon>
        <taxon>Aspergillaceae</taxon>
        <taxon>Aspergillus</taxon>
        <taxon>Aspergillus subgen. Fumigati</taxon>
    </lineage>
</organism>
<dbReference type="EMBL" id="DS499600">
    <property type="protein sequence ID" value="EDP48740.1"/>
    <property type="molecule type" value="Genomic_DNA"/>
</dbReference>
<dbReference type="InterPro" id="IPR036881">
    <property type="entry name" value="Glyco_hydro_3_C_sf"/>
</dbReference>
<reference evidence="15 16" key="1">
    <citation type="journal article" date="2008" name="PLoS Genet.">
        <title>Genomic islands in the pathogenic filamentous fungus Aspergillus fumigatus.</title>
        <authorList>
            <person name="Fedorova N.D."/>
            <person name="Khaldi N."/>
            <person name="Joardar V.S."/>
            <person name="Maiti R."/>
            <person name="Amedeo P."/>
            <person name="Anderson M.J."/>
            <person name="Crabtree J."/>
            <person name="Silva J.C."/>
            <person name="Badger J.H."/>
            <person name="Albarraq A."/>
            <person name="Angiuoli S."/>
            <person name="Bussey H."/>
            <person name="Bowyer P."/>
            <person name="Cotty P.J."/>
            <person name="Dyer P.S."/>
            <person name="Egan A."/>
            <person name="Galens K."/>
            <person name="Fraser-Liggett C.M."/>
            <person name="Haas B.J."/>
            <person name="Inman J.M."/>
            <person name="Kent R."/>
            <person name="Lemieux S."/>
            <person name="Malavazi I."/>
            <person name="Orvis J."/>
            <person name="Roemer T."/>
            <person name="Ronning C.M."/>
            <person name="Sundaram J.P."/>
            <person name="Sutton G."/>
            <person name="Turner G."/>
            <person name="Venter J.C."/>
            <person name="White O.R."/>
            <person name="Whitty B.R."/>
            <person name="Youngman P."/>
            <person name="Wolfe K.H."/>
            <person name="Goldman G.H."/>
            <person name="Wortman J.R."/>
            <person name="Jiang B."/>
            <person name="Denning D.W."/>
            <person name="Nierman W.C."/>
        </authorList>
    </citation>
    <scope>NUCLEOTIDE SEQUENCE [LARGE SCALE GENOMIC DNA]</scope>
    <source>
        <strain evidence="16">CBS 144.89 / FGSC A1163 / CEA10</strain>
    </source>
</reference>
<dbReference type="InterPro" id="IPR036962">
    <property type="entry name" value="Glyco_hydro_3_N_sf"/>
</dbReference>
<dbReference type="HOGENOM" id="CLU_780688_0_0_1"/>
<evidence type="ECO:0000256" key="9">
    <source>
        <dbReference type="ARBA" id="ARBA00023001"/>
    </source>
</evidence>
<sequence length="355" mass="39062">MYLIPKALFIATVLGARTNHHNNPVESGKMLASLTEKASIVTGTVGFGELCLYDGPQGLHFADLRSVFPSELAAAAPWDRCYLDGDGERWEPSFVAKSLSRFPWAQPIGFGGGGKGNWEGFFPDPSLRRCHAGVYSQRAGCWYAGLCQTLYLATNNKPISQADVFLRKFSLLKKNMRDELDFQGYVMSDFFATHSGLFAINAGLDLNMPGYLSEAAFNHSYFQCGFLVFVMELFLNGAGRDVRGNHSLLIRKIGSAGTVLLKNKDKTLPIRPAWVIGVFGNDAPDINGDPSPGWNCWQSLEADWNLILVVNNVASICRRTVIITHSDGIMRTSLLFSQRITLGKSLEIPSPTTQP</sequence>
<keyword evidence="10" id="KW-0325">Glycoprotein</keyword>
<evidence type="ECO:0000256" key="14">
    <source>
        <dbReference type="ARBA" id="ARBA00024983"/>
    </source>
</evidence>
<dbReference type="Gene3D" id="3.40.50.1700">
    <property type="entry name" value="Glycoside hydrolase family 3 C-terminal domain"/>
    <property type="match status" value="1"/>
</dbReference>
<dbReference type="InterPro" id="IPR050288">
    <property type="entry name" value="Cellulose_deg_GH3"/>
</dbReference>
<evidence type="ECO:0000256" key="11">
    <source>
        <dbReference type="ARBA" id="ARBA00023277"/>
    </source>
</evidence>
<keyword evidence="7" id="KW-0732">Signal</keyword>
<proteinExistence type="inferred from homology"/>
<keyword evidence="6" id="KW-0964">Secreted</keyword>
<keyword evidence="11" id="KW-0119">Carbohydrate metabolism</keyword>
<evidence type="ECO:0000256" key="10">
    <source>
        <dbReference type="ARBA" id="ARBA00023180"/>
    </source>
</evidence>
<evidence type="ECO:0000256" key="6">
    <source>
        <dbReference type="ARBA" id="ARBA00022525"/>
    </source>
</evidence>
<evidence type="ECO:0000256" key="1">
    <source>
        <dbReference type="ARBA" id="ARBA00000448"/>
    </source>
</evidence>
<evidence type="ECO:0000256" key="2">
    <source>
        <dbReference type="ARBA" id="ARBA00004613"/>
    </source>
</evidence>
<dbReference type="Proteomes" id="UP000001699">
    <property type="component" value="Unassembled WGS sequence"/>
</dbReference>
<comment type="catalytic activity">
    <reaction evidence="1">
        <text>Hydrolysis of terminal, non-reducing beta-D-glucosyl residues with release of beta-D-glucose.</text>
        <dbReference type="EC" id="3.2.1.21"/>
    </reaction>
</comment>
<keyword evidence="8" id="KW-0378">Hydrolase</keyword>
<name>B0Y9P7_ASPFC</name>
<comment type="subcellular location">
    <subcellularLocation>
        <location evidence="2">Secreted</location>
    </subcellularLocation>
</comment>
<comment type="similarity">
    <text evidence="4">Belongs to the glycosyl hydrolase 3 family.</text>
</comment>
<dbReference type="GO" id="GO:0030245">
    <property type="term" value="P:cellulose catabolic process"/>
    <property type="evidence" value="ECO:0007669"/>
    <property type="project" value="UniProtKB-KW"/>
</dbReference>
<evidence type="ECO:0000313" key="15">
    <source>
        <dbReference type="EMBL" id="EDP48740.1"/>
    </source>
</evidence>
<gene>
    <name evidence="15" type="ORF">AFUB_081820</name>
</gene>
<evidence type="ECO:0000256" key="3">
    <source>
        <dbReference type="ARBA" id="ARBA00004987"/>
    </source>
</evidence>
<dbReference type="PRINTS" id="PR00133">
    <property type="entry name" value="GLHYDRLASE3"/>
</dbReference>
<keyword evidence="12" id="KW-0326">Glycosidase</keyword>
<dbReference type="SUPFAM" id="SSF51445">
    <property type="entry name" value="(Trans)glycosidases"/>
    <property type="match status" value="1"/>
</dbReference>
<protein>
    <recommendedName>
        <fullName evidence="5">beta-glucosidase</fullName>
        <ecNumber evidence="5">3.2.1.21</ecNumber>
    </recommendedName>
</protein>
<evidence type="ECO:0000256" key="7">
    <source>
        <dbReference type="ARBA" id="ARBA00022729"/>
    </source>
</evidence>
<evidence type="ECO:0000256" key="5">
    <source>
        <dbReference type="ARBA" id="ARBA00012744"/>
    </source>
</evidence>
<comment type="function">
    <text evidence="14">Beta-glucosidases are one of a number of cellulolytic enzymes involved in the degradation of cellulosic biomass. Catalyzes the last step releasing glucose from the inhibitory cellobiose.</text>
</comment>
<dbReference type="InterPro" id="IPR001764">
    <property type="entry name" value="Glyco_hydro_3_N"/>
</dbReference>
<accession>B0Y9P7</accession>
<evidence type="ECO:0000313" key="16">
    <source>
        <dbReference type="Proteomes" id="UP000001699"/>
    </source>
</evidence>
<dbReference type="VEuPathDB" id="FungiDB:AFUB_081820"/>
<evidence type="ECO:0000256" key="13">
    <source>
        <dbReference type="ARBA" id="ARBA00023326"/>
    </source>
</evidence>
<evidence type="ECO:0000256" key="8">
    <source>
        <dbReference type="ARBA" id="ARBA00022801"/>
    </source>
</evidence>
<keyword evidence="13" id="KW-0624">Polysaccharide degradation</keyword>
<dbReference type="GO" id="GO:0005576">
    <property type="term" value="C:extracellular region"/>
    <property type="evidence" value="ECO:0007669"/>
    <property type="project" value="UniProtKB-SubCell"/>
</dbReference>